<dbReference type="EMBL" id="QUTD01002017">
    <property type="protein sequence ID" value="RHY76897.1"/>
    <property type="molecule type" value="Genomic_DNA"/>
</dbReference>
<evidence type="ECO:0000313" key="1">
    <source>
        <dbReference type="EMBL" id="RHY76897.1"/>
    </source>
</evidence>
<dbReference type="VEuPathDB" id="FungiDB:H257_17498"/>
<accession>A0A397E5U8</accession>
<proteinExistence type="predicted"/>
<dbReference type="AlphaFoldDB" id="A0A397E5U8"/>
<evidence type="ECO:0000313" key="2">
    <source>
        <dbReference type="Proteomes" id="UP000266643"/>
    </source>
</evidence>
<protein>
    <submittedName>
        <fullName evidence="1">Uncharacterized protein</fullName>
    </submittedName>
</protein>
<dbReference type="Proteomes" id="UP000266643">
    <property type="component" value="Unassembled WGS sequence"/>
</dbReference>
<sequence>MSSGNRAVPVVLQNGSIRFAPVEKSRLIYEHFTKILHDVKLLHSIPHDAQLQMLPLTDYAFRAKIKDIVVPFEVWPKRFVQILASHSDYPTRDHPTKSATRPDFKSARLYLRLVRQSIDVLTPVHADVWFRVLFGMLPVNARFVYRQATDASAVMCAHGCLEVESQLHALFAALDWPPCGKPTSQHGGLLESDFPGTTF</sequence>
<gene>
    <name evidence="1" type="ORF">DYB30_013792</name>
</gene>
<comment type="caution">
    <text evidence="1">The sequence shown here is derived from an EMBL/GenBank/DDBJ whole genome shotgun (WGS) entry which is preliminary data.</text>
</comment>
<reference evidence="1 2" key="1">
    <citation type="submission" date="2018-08" db="EMBL/GenBank/DDBJ databases">
        <title>Aphanomyces genome sequencing and annotation.</title>
        <authorList>
            <person name="Minardi D."/>
            <person name="Oidtmann B."/>
            <person name="Van Der Giezen M."/>
            <person name="Studholme D.J."/>
        </authorList>
    </citation>
    <scope>NUCLEOTIDE SEQUENCE [LARGE SCALE GENOMIC DNA]</scope>
    <source>
        <strain evidence="1 2">D2</strain>
    </source>
</reference>
<name>A0A397E5U8_APHAT</name>
<organism evidence="1 2">
    <name type="scientific">Aphanomyces astaci</name>
    <name type="common">Crayfish plague agent</name>
    <dbReference type="NCBI Taxonomy" id="112090"/>
    <lineage>
        <taxon>Eukaryota</taxon>
        <taxon>Sar</taxon>
        <taxon>Stramenopiles</taxon>
        <taxon>Oomycota</taxon>
        <taxon>Saprolegniomycetes</taxon>
        <taxon>Saprolegniales</taxon>
        <taxon>Verrucalvaceae</taxon>
        <taxon>Aphanomyces</taxon>
    </lineage>
</organism>